<evidence type="ECO:0000256" key="2">
    <source>
        <dbReference type="ARBA" id="ARBA00022900"/>
    </source>
</evidence>
<name>A0A1A9WUT0_9MUSC</name>
<dbReference type="PROSITE" id="PS50279">
    <property type="entry name" value="BPTI_KUNITZ_2"/>
    <property type="match status" value="1"/>
</dbReference>
<feature type="domain" description="BPTI/Kunitz inhibitor" evidence="4">
    <location>
        <begin position="23"/>
        <end position="79"/>
    </location>
</feature>
<keyword evidence="3" id="KW-0732">Signal</keyword>
<keyword evidence="6" id="KW-1185">Reference proteome</keyword>
<dbReference type="PRINTS" id="PR00759">
    <property type="entry name" value="BASICPTASE"/>
</dbReference>
<dbReference type="InterPro" id="IPR020901">
    <property type="entry name" value="Prtase_inh_Kunz-CS"/>
</dbReference>
<evidence type="ECO:0000313" key="5">
    <source>
        <dbReference type="EnsemblMetazoa" id="GBRI033168-PA"/>
    </source>
</evidence>
<dbReference type="SMART" id="SM00131">
    <property type="entry name" value="KU"/>
    <property type="match status" value="1"/>
</dbReference>
<organism evidence="5 6">
    <name type="scientific">Glossina brevipalpis</name>
    <dbReference type="NCBI Taxonomy" id="37001"/>
    <lineage>
        <taxon>Eukaryota</taxon>
        <taxon>Metazoa</taxon>
        <taxon>Ecdysozoa</taxon>
        <taxon>Arthropoda</taxon>
        <taxon>Hexapoda</taxon>
        <taxon>Insecta</taxon>
        <taxon>Pterygota</taxon>
        <taxon>Neoptera</taxon>
        <taxon>Endopterygota</taxon>
        <taxon>Diptera</taxon>
        <taxon>Brachycera</taxon>
        <taxon>Muscomorpha</taxon>
        <taxon>Hippoboscoidea</taxon>
        <taxon>Glossinidae</taxon>
        <taxon>Glossina</taxon>
    </lineage>
</organism>
<dbReference type="Pfam" id="PF00014">
    <property type="entry name" value="Kunitz_BPTI"/>
    <property type="match status" value="1"/>
</dbReference>
<reference evidence="5" key="2">
    <citation type="submission" date="2020-05" db="UniProtKB">
        <authorList>
            <consortium name="EnsemblMetazoa"/>
        </authorList>
    </citation>
    <scope>IDENTIFICATION</scope>
    <source>
        <strain evidence="5">IAEA</strain>
    </source>
</reference>
<evidence type="ECO:0000313" key="6">
    <source>
        <dbReference type="Proteomes" id="UP000091820"/>
    </source>
</evidence>
<dbReference type="Proteomes" id="UP000091820">
    <property type="component" value="Unassembled WGS sequence"/>
</dbReference>
<dbReference type="SUPFAM" id="SSF57362">
    <property type="entry name" value="BPTI-like"/>
    <property type="match status" value="1"/>
</dbReference>
<sequence>MKFLLALFFNSIILVSSERSSVCNLRHSASSIFPGLCFRKDYSAWSYDVDTDRCLEFHYNGCGGNDNRFFTMEQCTEICKNEKDEAEKPSWW</sequence>
<evidence type="ECO:0000256" key="3">
    <source>
        <dbReference type="SAM" id="SignalP"/>
    </source>
</evidence>
<reference evidence="6" key="1">
    <citation type="submission" date="2014-03" db="EMBL/GenBank/DDBJ databases">
        <authorList>
            <person name="Aksoy S."/>
            <person name="Warren W."/>
            <person name="Wilson R.K."/>
        </authorList>
    </citation>
    <scope>NUCLEOTIDE SEQUENCE [LARGE SCALE GENOMIC DNA]</scope>
    <source>
        <strain evidence="6">IAEA</strain>
    </source>
</reference>
<evidence type="ECO:0000259" key="4">
    <source>
        <dbReference type="PROSITE" id="PS50279"/>
    </source>
</evidence>
<dbReference type="InterPro" id="IPR050098">
    <property type="entry name" value="TFPI/VKTCI-like"/>
</dbReference>
<dbReference type="Gene3D" id="4.10.410.10">
    <property type="entry name" value="Pancreatic trypsin inhibitor Kunitz domain"/>
    <property type="match status" value="1"/>
</dbReference>
<dbReference type="GO" id="GO:0004867">
    <property type="term" value="F:serine-type endopeptidase inhibitor activity"/>
    <property type="evidence" value="ECO:0007669"/>
    <property type="project" value="UniProtKB-KW"/>
</dbReference>
<keyword evidence="1" id="KW-0646">Protease inhibitor</keyword>
<accession>A0A1A9WUT0</accession>
<feature type="chain" id="PRO_5008400693" description="BPTI/Kunitz inhibitor domain-containing protein" evidence="3">
    <location>
        <begin position="18"/>
        <end position="92"/>
    </location>
</feature>
<evidence type="ECO:0000256" key="1">
    <source>
        <dbReference type="ARBA" id="ARBA00022690"/>
    </source>
</evidence>
<dbReference type="InterPro" id="IPR002223">
    <property type="entry name" value="Kunitz_BPTI"/>
</dbReference>
<proteinExistence type="predicted"/>
<feature type="signal peptide" evidence="3">
    <location>
        <begin position="1"/>
        <end position="17"/>
    </location>
</feature>
<dbReference type="EnsemblMetazoa" id="GBRI033168-RA">
    <property type="protein sequence ID" value="GBRI033168-PA"/>
    <property type="gene ID" value="GBRI033168"/>
</dbReference>
<dbReference type="STRING" id="37001.A0A1A9WUT0"/>
<dbReference type="AlphaFoldDB" id="A0A1A9WUT0"/>
<keyword evidence="2" id="KW-0722">Serine protease inhibitor</keyword>
<dbReference type="PROSITE" id="PS00280">
    <property type="entry name" value="BPTI_KUNITZ_1"/>
    <property type="match status" value="1"/>
</dbReference>
<dbReference type="PANTHER" id="PTHR10083">
    <property type="entry name" value="KUNITZ-TYPE PROTEASE INHIBITOR-RELATED"/>
    <property type="match status" value="1"/>
</dbReference>
<protein>
    <recommendedName>
        <fullName evidence="4">BPTI/Kunitz inhibitor domain-containing protein</fullName>
    </recommendedName>
</protein>
<dbReference type="VEuPathDB" id="VectorBase:GBRI033168"/>
<dbReference type="InterPro" id="IPR036880">
    <property type="entry name" value="Kunitz_BPTI_sf"/>
</dbReference>